<dbReference type="EMBL" id="JACDXX010000012">
    <property type="protein sequence ID" value="MCB5411058.1"/>
    <property type="molecule type" value="Genomic_DNA"/>
</dbReference>
<dbReference type="PANTHER" id="PTHR36116">
    <property type="entry name" value="UPF0060 MEMBRANE PROTEIN YNFA"/>
    <property type="match status" value="1"/>
</dbReference>
<dbReference type="HAMAP" id="MF_00010">
    <property type="entry name" value="UPF0060"/>
    <property type="match status" value="1"/>
</dbReference>
<evidence type="ECO:0000256" key="3">
    <source>
        <dbReference type="ARBA" id="ARBA00022989"/>
    </source>
</evidence>
<keyword evidence="7" id="KW-1185">Reference proteome</keyword>
<organism evidence="6 7">
    <name type="scientific">Pseudogemmobacter faecipullorum</name>
    <dbReference type="NCBI Taxonomy" id="2755041"/>
    <lineage>
        <taxon>Bacteria</taxon>
        <taxon>Pseudomonadati</taxon>
        <taxon>Pseudomonadota</taxon>
        <taxon>Alphaproteobacteria</taxon>
        <taxon>Rhodobacterales</taxon>
        <taxon>Paracoccaceae</taxon>
        <taxon>Pseudogemmobacter</taxon>
    </lineage>
</organism>
<evidence type="ECO:0000256" key="5">
    <source>
        <dbReference type="HAMAP-Rule" id="MF_00010"/>
    </source>
</evidence>
<dbReference type="InterPro" id="IPR037185">
    <property type="entry name" value="EmrE-like"/>
</dbReference>
<feature type="transmembrane region" description="Helical" evidence="5">
    <location>
        <begin position="88"/>
        <end position="105"/>
    </location>
</feature>
<comment type="similarity">
    <text evidence="5">Belongs to the UPF0060 family.</text>
</comment>
<keyword evidence="4 5" id="KW-0472">Membrane</keyword>
<keyword evidence="2 5" id="KW-0812">Transmembrane</keyword>
<keyword evidence="1 5" id="KW-1003">Cell membrane</keyword>
<dbReference type="Pfam" id="PF02694">
    <property type="entry name" value="UPF0060"/>
    <property type="match status" value="1"/>
</dbReference>
<dbReference type="Proteomes" id="UP001198571">
    <property type="component" value="Unassembled WGS sequence"/>
</dbReference>
<dbReference type="PANTHER" id="PTHR36116:SF1">
    <property type="entry name" value="UPF0060 MEMBRANE PROTEIN YNFA"/>
    <property type="match status" value="1"/>
</dbReference>
<proteinExistence type="inferred from homology"/>
<keyword evidence="3 5" id="KW-1133">Transmembrane helix</keyword>
<comment type="caution">
    <text evidence="6">The sequence shown here is derived from an EMBL/GenBank/DDBJ whole genome shotgun (WGS) entry which is preliminary data.</text>
</comment>
<sequence>MTAGLYLFAALAEILGCFAFWAWWKQGASALWLVPGVLALAAFASALALTPPDQAGRSFAAYGGVYICASLGWLWLAEGEIPRASDLIGAGLALAGALVILSGAVRAG</sequence>
<evidence type="ECO:0000313" key="7">
    <source>
        <dbReference type="Proteomes" id="UP001198571"/>
    </source>
</evidence>
<accession>A0ABS8CPD9</accession>
<feature type="transmembrane region" description="Helical" evidence="5">
    <location>
        <begin position="30"/>
        <end position="50"/>
    </location>
</feature>
<evidence type="ECO:0000256" key="4">
    <source>
        <dbReference type="ARBA" id="ARBA00023136"/>
    </source>
</evidence>
<protein>
    <submittedName>
        <fullName evidence="6">Uncharacterized protein</fullName>
    </submittedName>
</protein>
<dbReference type="RefSeq" id="WP_226936493.1">
    <property type="nucleotide sequence ID" value="NZ_JACDXX010000012.1"/>
</dbReference>
<dbReference type="SUPFAM" id="SSF103481">
    <property type="entry name" value="Multidrug resistance efflux transporter EmrE"/>
    <property type="match status" value="1"/>
</dbReference>
<reference evidence="6 7" key="1">
    <citation type="submission" date="2020-07" db="EMBL/GenBank/DDBJ databases">
        <title>Pseudogemmobacter sp. nov., isolated from poultry manure in Taiwan.</title>
        <authorList>
            <person name="Lin S.-Y."/>
            <person name="Tang Y.-S."/>
            <person name="Young C.-C."/>
        </authorList>
    </citation>
    <scope>NUCLEOTIDE SEQUENCE [LARGE SCALE GENOMIC DNA]</scope>
    <source>
        <strain evidence="6 7">CC-YST710</strain>
    </source>
</reference>
<comment type="subcellular location">
    <subcellularLocation>
        <location evidence="5">Cell membrane</location>
        <topology evidence="5">Multi-pass membrane protein</topology>
    </subcellularLocation>
</comment>
<name>A0ABS8CPD9_9RHOB</name>
<evidence type="ECO:0000313" key="6">
    <source>
        <dbReference type="EMBL" id="MCB5411058.1"/>
    </source>
</evidence>
<evidence type="ECO:0000256" key="2">
    <source>
        <dbReference type="ARBA" id="ARBA00022692"/>
    </source>
</evidence>
<evidence type="ECO:0000256" key="1">
    <source>
        <dbReference type="ARBA" id="ARBA00022475"/>
    </source>
</evidence>
<feature type="transmembrane region" description="Helical" evidence="5">
    <location>
        <begin position="59"/>
        <end position="76"/>
    </location>
</feature>
<gene>
    <name evidence="6" type="ORF">H0485_13745</name>
</gene>
<dbReference type="InterPro" id="IPR003844">
    <property type="entry name" value="UPF0060"/>
</dbReference>
<feature type="transmembrane region" description="Helical" evidence="5">
    <location>
        <begin position="5"/>
        <end position="24"/>
    </location>
</feature>